<evidence type="ECO:0000256" key="4">
    <source>
        <dbReference type="ARBA" id="ARBA00023136"/>
    </source>
</evidence>
<feature type="transmembrane region" description="Helical" evidence="5">
    <location>
        <begin position="133"/>
        <end position="151"/>
    </location>
</feature>
<keyword evidence="4 5" id="KW-0472">Membrane</keyword>
<organism evidence="7 8">
    <name type="scientific">Hyphomicrobium album</name>
    <dbReference type="NCBI Taxonomy" id="2665159"/>
    <lineage>
        <taxon>Bacteria</taxon>
        <taxon>Pseudomonadati</taxon>
        <taxon>Pseudomonadota</taxon>
        <taxon>Alphaproteobacteria</taxon>
        <taxon>Hyphomicrobiales</taxon>
        <taxon>Hyphomicrobiaceae</taxon>
        <taxon>Hyphomicrobium</taxon>
    </lineage>
</organism>
<accession>A0A6I3KH42</accession>
<feature type="transmembrane region" description="Helical" evidence="5">
    <location>
        <begin position="41"/>
        <end position="59"/>
    </location>
</feature>
<dbReference type="HAMAP" id="MF_00189">
    <property type="entry name" value="YciB"/>
    <property type="match status" value="1"/>
</dbReference>
<protein>
    <recommendedName>
        <fullName evidence="5">Inner membrane-spanning protein YciB</fullName>
    </recommendedName>
</protein>
<dbReference type="PANTHER" id="PTHR36917:SF1">
    <property type="entry name" value="INNER MEMBRANE-SPANNING PROTEIN YCIB"/>
    <property type="match status" value="1"/>
</dbReference>
<evidence type="ECO:0000256" key="5">
    <source>
        <dbReference type="HAMAP-Rule" id="MF_00189"/>
    </source>
</evidence>
<dbReference type="AlphaFoldDB" id="A0A6I3KH42"/>
<comment type="function">
    <text evidence="5">Plays a role in cell envelope biogenesis, maintenance of cell envelope integrity and membrane homeostasis.</text>
</comment>
<proteinExistence type="inferred from homology"/>
<keyword evidence="3 5" id="KW-1133">Transmembrane helix</keyword>
<keyword evidence="8" id="KW-1185">Reference proteome</keyword>
<gene>
    <name evidence="5" type="primary">yciB</name>
    <name evidence="7" type="ORF">GIW81_11700</name>
</gene>
<dbReference type="Pfam" id="PF04279">
    <property type="entry name" value="IspA"/>
    <property type="match status" value="1"/>
</dbReference>
<keyword evidence="2 5" id="KW-0812">Transmembrane</keyword>
<comment type="similarity">
    <text evidence="5">Belongs to the YciB family.</text>
</comment>
<dbReference type="Proteomes" id="UP000440694">
    <property type="component" value="Unassembled WGS sequence"/>
</dbReference>
<name>A0A6I3KH42_9HYPH</name>
<sequence length="252" mass="28149">MSALKRLMPFNAEQAVNILSEFGPLVLMFIVNAMYGIAAGTWALIISTVVAIVAMLLVLRRLPIFPLIASTVTVVFGGLTIITHDPMWVQIKVTIFNAMFAAFLFGGLYFKRNFFKYVFEKTFHYTEEGWDKFTWNFAWFFVFTAFANEAVRLGFKDERVYDILGLQMDGVGIWIAFKVALIMPLSGLYAYYLTRLMQRYRIPEPSTPAGTSTASNGQRPQIGAANGSGRVPVSAGERSGPAKSDIREINHG</sequence>
<evidence type="ECO:0000313" key="8">
    <source>
        <dbReference type="Proteomes" id="UP000440694"/>
    </source>
</evidence>
<keyword evidence="5" id="KW-0997">Cell inner membrane</keyword>
<evidence type="ECO:0000256" key="2">
    <source>
        <dbReference type="ARBA" id="ARBA00022692"/>
    </source>
</evidence>
<dbReference type="EMBL" id="WMBQ01000001">
    <property type="protein sequence ID" value="MTD94995.1"/>
    <property type="molecule type" value="Genomic_DNA"/>
</dbReference>
<dbReference type="PANTHER" id="PTHR36917">
    <property type="entry name" value="INTRACELLULAR SEPTATION PROTEIN A-RELATED"/>
    <property type="match status" value="1"/>
</dbReference>
<evidence type="ECO:0000256" key="3">
    <source>
        <dbReference type="ARBA" id="ARBA00022989"/>
    </source>
</evidence>
<feature type="transmembrane region" description="Helical" evidence="5">
    <location>
        <begin position="88"/>
        <end position="110"/>
    </location>
</feature>
<keyword evidence="1 5" id="KW-1003">Cell membrane</keyword>
<evidence type="ECO:0000256" key="6">
    <source>
        <dbReference type="SAM" id="MobiDB-lite"/>
    </source>
</evidence>
<comment type="subcellular location">
    <subcellularLocation>
        <location evidence="5">Cell inner membrane</location>
        <topology evidence="5">Multi-pass membrane protein</topology>
    </subcellularLocation>
</comment>
<reference evidence="7 8" key="1">
    <citation type="submission" date="2019-11" db="EMBL/GenBank/DDBJ databases">
        <title>Identification of a novel strain.</title>
        <authorList>
            <person name="Xu Q."/>
            <person name="Wang G."/>
        </authorList>
    </citation>
    <scope>NUCLEOTIDE SEQUENCE [LARGE SCALE GENOMIC DNA]</scope>
    <source>
        <strain evidence="8">xq</strain>
    </source>
</reference>
<dbReference type="RefSeq" id="WP_154739349.1">
    <property type="nucleotide sequence ID" value="NZ_WMBQ01000001.1"/>
</dbReference>
<evidence type="ECO:0000313" key="7">
    <source>
        <dbReference type="EMBL" id="MTD94995.1"/>
    </source>
</evidence>
<comment type="caution">
    <text evidence="7">The sequence shown here is derived from an EMBL/GenBank/DDBJ whole genome shotgun (WGS) entry which is preliminary data.</text>
</comment>
<feature type="transmembrane region" description="Helical" evidence="5">
    <location>
        <begin position="64"/>
        <end position="82"/>
    </location>
</feature>
<feature type="region of interest" description="Disordered" evidence="6">
    <location>
        <begin position="207"/>
        <end position="252"/>
    </location>
</feature>
<evidence type="ECO:0000256" key="1">
    <source>
        <dbReference type="ARBA" id="ARBA00022475"/>
    </source>
</evidence>
<dbReference type="GO" id="GO:0005886">
    <property type="term" value="C:plasma membrane"/>
    <property type="evidence" value="ECO:0007669"/>
    <property type="project" value="UniProtKB-SubCell"/>
</dbReference>
<dbReference type="InterPro" id="IPR006008">
    <property type="entry name" value="YciB"/>
</dbReference>
<feature type="transmembrane region" description="Helical" evidence="5">
    <location>
        <begin position="171"/>
        <end position="192"/>
    </location>
</feature>
<feature type="compositionally biased region" description="Polar residues" evidence="6">
    <location>
        <begin position="208"/>
        <end position="219"/>
    </location>
</feature>